<evidence type="ECO:0000256" key="2">
    <source>
        <dbReference type="SAM" id="SignalP"/>
    </source>
</evidence>
<organism evidence="3 4">
    <name type="scientific">Altererythrobacter rubellus</name>
    <dbReference type="NCBI Taxonomy" id="2173831"/>
    <lineage>
        <taxon>Bacteria</taxon>
        <taxon>Pseudomonadati</taxon>
        <taxon>Pseudomonadota</taxon>
        <taxon>Alphaproteobacteria</taxon>
        <taxon>Sphingomonadales</taxon>
        <taxon>Erythrobacteraceae</taxon>
        <taxon>Altererythrobacter</taxon>
    </lineage>
</organism>
<dbReference type="KEGG" id="arue:QQX03_10165"/>
<evidence type="ECO:0000313" key="4">
    <source>
        <dbReference type="Proteomes" id="UP001231445"/>
    </source>
</evidence>
<dbReference type="AlphaFoldDB" id="A0A9Y2F206"/>
<keyword evidence="4" id="KW-1185">Reference proteome</keyword>
<keyword evidence="1" id="KW-0812">Transmembrane</keyword>
<dbReference type="Proteomes" id="UP001231445">
    <property type="component" value="Chromosome"/>
</dbReference>
<evidence type="ECO:0000256" key="1">
    <source>
        <dbReference type="SAM" id="Phobius"/>
    </source>
</evidence>
<protein>
    <submittedName>
        <fullName evidence="3">Uncharacterized protein</fullName>
    </submittedName>
</protein>
<proteinExistence type="predicted"/>
<gene>
    <name evidence="3" type="ORF">QQX03_10165</name>
</gene>
<reference evidence="3 4" key="1">
    <citation type="submission" date="2023-06" db="EMBL/GenBank/DDBJ databases">
        <title>Altererythrobacter rubellus NBRC 112769 genome.</title>
        <authorList>
            <person name="Zhang K."/>
        </authorList>
    </citation>
    <scope>NUCLEOTIDE SEQUENCE [LARGE SCALE GENOMIC DNA]</scope>
    <source>
        <strain evidence="3 4">NBRC 112769</strain>
    </source>
</reference>
<keyword evidence="2" id="KW-0732">Signal</keyword>
<name>A0A9Y2F206_9SPHN</name>
<feature type="signal peptide" evidence="2">
    <location>
        <begin position="1"/>
        <end position="22"/>
    </location>
</feature>
<evidence type="ECO:0000313" key="3">
    <source>
        <dbReference type="EMBL" id="WIW95304.1"/>
    </source>
</evidence>
<sequence>MKIRTLAAAAAVLSLATAPAIAEVSLDRAPAPVEGESQLQGGSGLLIAVLAATAVIAGIVIAADGDDDPVSP</sequence>
<feature type="transmembrane region" description="Helical" evidence="1">
    <location>
        <begin position="46"/>
        <end position="63"/>
    </location>
</feature>
<keyword evidence="1" id="KW-1133">Transmembrane helix</keyword>
<feature type="chain" id="PRO_5040732509" evidence="2">
    <location>
        <begin position="23"/>
        <end position="72"/>
    </location>
</feature>
<dbReference type="EMBL" id="CP127221">
    <property type="protein sequence ID" value="WIW95304.1"/>
    <property type="molecule type" value="Genomic_DNA"/>
</dbReference>
<keyword evidence="1" id="KW-0472">Membrane</keyword>
<accession>A0A9Y2F206</accession>
<dbReference type="RefSeq" id="WP_285975619.1">
    <property type="nucleotide sequence ID" value="NZ_CP127221.1"/>
</dbReference>